<evidence type="ECO:0000313" key="3">
    <source>
        <dbReference type="Proteomes" id="UP001284601"/>
    </source>
</evidence>
<organism evidence="2 3">
    <name type="scientific">Conexibacter stalactiti</name>
    <dbReference type="NCBI Taxonomy" id="1940611"/>
    <lineage>
        <taxon>Bacteria</taxon>
        <taxon>Bacillati</taxon>
        <taxon>Actinomycetota</taxon>
        <taxon>Thermoleophilia</taxon>
        <taxon>Solirubrobacterales</taxon>
        <taxon>Conexibacteraceae</taxon>
        <taxon>Conexibacter</taxon>
    </lineage>
</organism>
<evidence type="ECO:0000256" key="1">
    <source>
        <dbReference type="SAM" id="Phobius"/>
    </source>
</evidence>
<feature type="transmembrane region" description="Helical" evidence="1">
    <location>
        <begin position="50"/>
        <end position="70"/>
    </location>
</feature>
<keyword evidence="1" id="KW-0812">Transmembrane</keyword>
<accession>A0ABU4HRV9</accession>
<proteinExistence type="predicted"/>
<dbReference type="EMBL" id="JAWSTH010000046">
    <property type="protein sequence ID" value="MDW5596063.1"/>
    <property type="molecule type" value="Genomic_DNA"/>
</dbReference>
<keyword evidence="1" id="KW-1133">Transmembrane helix</keyword>
<keyword evidence="1" id="KW-0472">Membrane</keyword>
<dbReference type="RefSeq" id="WP_318598441.1">
    <property type="nucleotide sequence ID" value="NZ_JAWSTH010000046.1"/>
</dbReference>
<name>A0ABU4HRV9_9ACTN</name>
<keyword evidence="3" id="KW-1185">Reference proteome</keyword>
<reference evidence="3" key="1">
    <citation type="submission" date="2023-07" db="EMBL/GenBank/DDBJ databases">
        <title>Conexibacter stalactiti sp. nov., isolated from stalactites in a lava cave and emended description of the genus Conexibacter.</title>
        <authorList>
            <person name="Lee S.D."/>
        </authorList>
    </citation>
    <scope>NUCLEOTIDE SEQUENCE [LARGE SCALE GENOMIC DNA]</scope>
    <source>
        <strain evidence="3">KCTC 39840</strain>
    </source>
</reference>
<comment type="caution">
    <text evidence="2">The sequence shown here is derived from an EMBL/GenBank/DDBJ whole genome shotgun (WGS) entry which is preliminary data.</text>
</comment>
<evidence type="ECO:0000313" key="2">
    <source>
        <dbReference type="EMBL" id="MDW5596063.1"/>
    </source>
</evidence>
<feature type="transmembrane region" description="Helical" evidence="1">
    <location>
        <begin position="21"/>
        <end position="44"/>
    </location>
</feature>
<protein>
    <submittedName>
        <fullName evidence="2">Uncharacterized protein</fullName>
    </submittedName>
</protein>
<sequence length="73" mass="7974">MSDIQRRSSNRPTRRQREQRAYQLVLASGVFGVVAVVGLLLAIVTAFPNAVWVVSAIVAVVCFLLFRRAVSGS</sequence>
<dbReference type="Proteomes" id="UP001284601">
    <property type="component" value="Unassembled WGS sequence"/>
</dbReference>
<gene>
    <name evidence="2" type="ORF">R7226_17080</name>
</gene>